<feature type="compositionally biased region" description="Acidic residues" evidence="9">
    <location>
        <begin position="340"/>
        <end position="349"/>
    </location>
</feature>
<organism evidence="13 14">
    <name type="scientific">Aphis glycines</name>
    <name type="common">Soybean aphid</name>
    <dbReference type="NCBI Taxonomy" id="307491"/>
    <lineage>
        <taxon>Eukaryota</taxon>
        <taxon>Metazoa</taxon>
        <taxon>Ecdysozoa</taxon>
        <taxon>Arthropoda</taxon>
        <taxon>Hexapoda</taxon>
        <taxon>Insecta</taxon>
        <taxon>Pterygota</taxon>
        <taxon>Neoptera</taxon>
        <taxon>Paraneoptera</taxon>
        <taxon>Hemiptera</taxon>
        <taxon>Sternorrhyncha</taxon>
        <taxon>Aphidomorpha</taxon>
        <taxon>Aphidoidea</taxon>
        <taxon>Aphididae</taxon>
        <taxon>Aphidini</taxon>
        <taxon>Aphis</taxon>
        <taxon>Aphis</taxon>
    </lineage>
</organism>
<dbReference type="AlphaFoldDB" id="A0A6G0TPG7"/>
<dbReference type="Proteomes" id="UP000475862">
    <property type="component" value="Unassembled WGS sequence"/>
</dbReference>
<dbReference type="Pfam" id="PF01728">
    <property type="entry name" value="FtsJ"/>
    <property type="match status" value="1"/>
</dbReference>
<keyword evidence="7 8" id="KW-0539">Nucleus</keyword>
<dbReference type="InterPro" id="IPR050082">
    <property type="entry name" value="RNA_methyltr_RlmE"/>
</dbReference>
<feature type="compositionally biased region" description="Acidic residues" evidence="9">
    <location>
        <begin position="565"/>
        <end position="575"/>
    </location>
</feature>
<name>A0A6G0TPG7_APHGL</name>
<protein>
    <recommendedName>
        <fullName evidence="8">Putative rRNA methyltransferase</fullName>
        <ecNumber evidence="8">2.1.1.-</ecNumber>
    </recommendedName>
    <alternativeName>
        <fullName evidence="8">2'-O-ribose RNA methyltransferase SPB1 homolog</fullName>
    </alternativeName>
</protein>
<dbReference type="Gene3D" id="3.40.50.150">
    <property type="entry name" value="Vaccinia Virus protein VP39"/>
    <property type="match status" value="1"/>
</dbReference>
<keyword evidence="4 8" id="KW-0489">Methyltransferase</keyword>
<feature type="compositionally biased region" description="Acidic residues" evidence="9">
    <location>
        <begin position="593"/>
        <end position="614"/>
    </location>
</feature>
<dbReference type="Pfam" id="PF07780">
    <property type="entry name" value="Spb1_C"/>
    <property type="match status" value="1"/>
</dbReference>
<comment type="subcellular location">
    <subcellularLocation>
        <location evidence="1 8">Nucleus</location>
        <location evidence="1 8">Nucleolus</location>
    </subcellularLocation>
</comment>
<dbReference type="InterPro" id="IPR002877">
    <property type="entry name" value="RNA_MeTrfase_FtsJ_dom"/>
</dbReference>
<dbReference type="EMBL" id="VYZN01000022">
    <property type="protein sequence ID" value="KAE9536637.1"/>
    <property type="molecule type" value="Genomic_DNA"/>
</dbReference>
<feature type="binding site" evidence="8">
    <location>
        <position position="58"/>
    </location>
    <ligand>
        <name>S-adenosyl-L-methionine</name>
        <dbReference type="ChEBI" id="CHEBI:59789"/>
    </ligand>
</feature>
<keyword evidence="6 8" id="KW-0949">S-adenosyl-L-methionine</keyword>
<evidence type="ECO:0000256" key="4">
    <source>
        <dbReference type="ARBA" id="ARBA00022603"/>
    </source>
</evidence>
<feature type="binding site" evidence="8">
    <location>
        <position position="76"/>
    </location>
    <ligand>
        <name>S-adenosyl-L-methionine</name>
        <dbReference type="ChEBI" id="CHEBI:59789"/>
    </ligand>
</feature>
<evidence type="ECO:0000259" key="11">
    <source>
        <dbReference type="Pfam" id="PF07780"/>
    </source>
</evidence>
<dbReference type="GO" id="GO:0030687">
    <property type="term" value="C:preribosome, large subunit precursor"/>
    <property type="evidence" value="ECO:0007669"/>
    <property type="project" value="TreeGrafter"/>
</dbReference>
<evidence type="ECO:0000256" key="2">
    <source>
        <dbReference type="ARBA" id="ARBA00022517"/>
    </source>
</evidence>
<feature type="binding site" evidence="8">
    <location>
        <position position="92"/>
    </location>
    <ligand>
        <name>S-adenosyl-L-methionine</name>
        <dbReference type="ChEBI" id="CHEBI:59789"/>
    </ligand>
</feature>
<evidence type="ECO:0000256" key="7">
    <source>
        <dbReference type="ARBA" id="ARBA00023242"/>
    </source>
</evidence>
<dbReference type="InterPro" id="IPR012920">
    <property type="entry name" value="rRNA_MeTfrase_SPB1-like_C"/>
</dbReference>
<dbReference type="Pfam" id="PF11861">
    <property type="entry name" value="DUF3381"/>
    <property type="match status" value="1"/>
</dbReference>
<feature type="compositionally biased region" description="Basic and acidic residues" evidence="9">
    <location>
        <begin position="324"/>
        <end position="337"/>
    </location>
</feature>
<feature type="compositionally biased region" description="Basic residues" evidence="9">
    <location>
        <begin position="817"/>
        <end position="840"/>
    </location>
</feature>
<reference evidence="13 14" key="1">
    <citation type="submission" date="2019-08" db="EMBL/GenBank/DDBJ databases">
        <title>The genome of the soybean aphid Biotype 1, its phylome, world population structure and adaptation to the North American continent.</title>
        <authorList>
            <person name="Giordano R."/>
            <person name="Donthu R.K."/>
            <person name="Hernandez A.G."/>
            <person name="Wright C.L."/>
            <person name="Zimin A.V."/>
        </authorList>
    </citation>
    <scope>NUCLEOTIDE SEQUENCE [LARGE SCALE GENOMIC DNA]</scope>
    <source>
        <tissue evidence="13">Whole aphids</tissue>
    </source>
</reference>
<feature type="active site" description="Proton acceptor" evidence="8">
    <location>
        <position position="157"/>
    </location>
</feature>
<evidence type="ECO:0000313" key="13">
    <source>
        <dbReference type="EMBL" id="KAE9536637.1"/>
    </source>
</evidence>
<feature type="domain" description="Ribosomal RNA methyltransferase FtsJ" evidence="10">
    <location>
        <begin position="24"/>
        <end position="199"/>
    </location>
</feature>
<comment type="caution">
    <text evidence="13">The sequence shown here is derived from an EMBL/GenBank/DDBJ whole genome shotgun (WGS) entry which is preliminary data.</text>
</comment>
<keyword evidence="14" id="KW-1185">Reference proteome</keyword>
<dbReference type="GO" id="GO:0005730">
    <property type="term" value="C:nucleolus"/>
    <property type="evidence" value="ECO:0007669"/>
    <property type="project" value="UniProtKB-SubCell"/>
</dbReference>
<dbReference type="FunFam" id="3.40.50.150:FF:000004">
    <property type="entry name" value="AdoMet-dependent rRNA methyltransferase SPB1"/>
    <property type="match status" value="1"/>
</dbReference>
<feature type="compositionally biased region" description="Basic and acidic residues" evidence="9">
    <location>
        <begin position="803"/>
        <end position="816"/>
    </location>
</feature>
<gene>
    <name evidence="13" type="ORF">AGLY_007039</name>
</gene>
<evidence type="ECO:0000256" key="9">
    <source>
        <dbReference type="SAM" id="MobiDB-lite"/>
    </source>
</evidence>
<dbReference type="PANTHER" id="PTHR10920:SF13">
    <property type="entry name" value="PRE-RRNA 2'-O-RIBOSE RNA METHYLTRANSFERASE FTSJ3"/>
    <property type="match status" value="1"/>
</dbReference>
<evidence type="ECO:0000256" key="5">
    <source>
        <dbReference type="ARBA" id="ARBA00022679"/>
    </source>
</evidence>
<feature type="region of interest" description="Disordered" evidence="9">
    <location>
        <begin position="324"/>
        <end position="349"/>
    </location>
</feature>
<feature type="compositionally biased region" description="Basic and acidic residues" evidence="9">
    <location>
        <begin position="457"/>
        <end position="468"/>
    </location>
</feature>
<accession>A0A6G0TPG7</accession>
<dbReference type="HAMAP" id="MF_01547">
    <property type="entry name" value="RNA_methyltr_E"/>
    <property type="match status" value="1"/>
</dbReference>
<feature type="region of interest" description="Disordered" evidence="9">
    <location>
        <begin position="442"/>
        <end position="485"/>
    </location>
</feature>
<evidence type="ECO:0000256" key="8">
    <source>
        <dbReference type="HAMAP-Rule" id="MF_03163"/>
    </source>
</evidence>
<dbReference type="HAMAP" id="MF_03163">
    <property type="entry name" value="RNA_methyltr_E_SPB1"/>
    <property type="match status" value="1"/>
</dbReference>
<comment type="similarity">
    <text evidence="8">Belongs to the class I-like SAM-binding methyltransferase superfamily. RNA methyltransferase RlmE family. SPB1 subfamily.</text>
</comment>
<dbReference type="GO" id="GO:0008650">
    <property type="term" value="F:rRNA (uridine-2'-O-)-methyltransferase activity"/>
    <property type="evidence" value="ECO:0007669"/>
    <property type="project" value="TreeGrafter"/>
</dbReference>
<dbReference type="EC" id="2.1.1.-" evidence="8"/>
<keyword evidence="5 8" id="KW-0808">Transferase</keyword>
<feature type="region of interest" description="Disordered" evidence="9">
    <location>
        <begin position="554"/>
        <end position="641"/>
    </location>
</feature>
<evidence type="ECO:0000313" key="14">
    <source>
        <dbReference type="Proteomes" id="UP000475862"/>
    </source>
</evidence>
<dbReference type="GO" id="GO:0000463">
    <property type="term" value="P:maturation of LSU-rRNA from tricistronic rRNA transcript (SSU-rRNA, 5.8S rRNA, LSU-rRNA)"/>
    <property type="evidence" value="ECO:0007669"/>
    <property type="project" value="TreeGrafter"/>
</dbReference>
<feature type="domain" description="Ribosomal RNA methyltransferase SPB1-like C-terminal" evidence="11">
    <location>
        <begin position="602"/>
        <end position="819"/>
    </location>
</feature>
<dbReference type="OrthoDB" id="1287559at2759"/>
<sequence length="840" mass="96602">MGKKSKIGKQRKDKFYHLAKETGFRSRAAFKLLQLNRKFEFLQKARVLIDLCAAPGGWMQVAKQNMPVSSIVIGIDLYPIKPVPGCICLTEDITTPQCQSALSKELQTYKADVVLNDGAPNVGQNWIYDAYSQSCLTLSALKLCCHNLREGGWFITKVFRSKDYNALMWVFKQLFKKVHATKPQASRSESAEIFVVCQYYLKPSKLDMRFFNPNYVFKDLEVNPQVKLDSESKTQKKPKAEGYPDNTTILFKQLPVSTYIQAKNPAIALQDAYEIVLDDPVIANHPSTTNEIKECCKDIKVLGRKDIRSLMNWWKVFQDKEEKVETVDSGDENKENNVELSEDEKELDEVDKEIKELQDEERRELKRKKKKTNKERTKLQTKMNLKMVHKDDLGPTEERETGVFQLSNIKTKKALDTVIDQEPDIVESEDSDVEIKPKKVKYDPNNTYLDKSGMFYRSDESASEHDSSDEVDSDTEGLGFSDKNLSSKALPKKKVTFADPNENHPLLTDLDYRDVKDKRTSKAELWFDKDIFKDVEREEDEDYELEKMAAVIKSKGGKMYRNNLDDDDDDDDDESEKGNLKKPNKNIKVNQKDDDDDDETTDSDSESEISEAEDQSAAIPINEWDDKPVLTPAGKKKKKRNAKVLDDDGLALGTMMASSKKMKRDIIDAAWNRFAFNDEDLPDWFVDDEAKHMRKHVPVPKELVDEFGKRHEDINIRPIKKVGEAKARKKKRALRQMEKAKKKLEGVVENTDVTDAEKARQVRQIYKKLKQPKQEIKYVVSKKHTAAKRAKRPAGVKGPYKVVDPRMKKDMRAKMRMDKKKSNKKGARAKPLVKTRRGHK</sequence>
<feature type="binding site" evidence="8">
    <location>
        <position position="117"/>
    </location>
    <ligand>
        <name>S-adenosyl-L-methionine</name>
        <dbReference type="ChEBI" id="CHEBI:59789"/>
    </ligand>
</feature>
<feature type="region of interest" description="Disordered" evidence="9">
    <location>
        <begin position="781"/>
        <end position="840"/>
    </location>
</feature>
<feature type="compositionally biased region" description="Basic residues" evidence="9">
    <location>
        <begin position="781"/>
        <end position="794"/>
    </location>
</feature>
<proteinExistence type="inferred from homology"/>
<dbReference type="SUPFAM" id="SSF53335">
    <property type="entry name" value="S-adenosyl-L-methionine-dependent methyltransferases"/>
    <property type="match status" value="1"/>
</dbReference>
<dbReference type="InterPro" id="IPR029063">
    <property type="entry name" value="SAM-dependent_MTases_sf"/>
</dbReference>
<dbReference type="InterPro" id="IPR028589">
    <property type="entry name" value="SPB1-like"/>
</dbReference>
<dbReference type="PANTHER" id="PTHR10920">
    <property type="entry name" value="RIBOSOMAL RNA METHYLTRANSFERASE"/>
    <property type="match status" value="1"/>
</dbReference>
<keyword evidence="3 8" id="KW-0698">rRNA processing</keyword>
<feature type="binding site" evidence="8">
    <location>
        <position position="56"/>
    </location>
    <ligand>
        <name>S-adenosyl-L-methionine</name>
        <dbReference type="ChEBI" id="CHEBI:59789"/>
    </ligand>
</feature>
<dbReference type="GO" id="GO:0000466">
    <property type="term" value="P:maturation of 5.8S rRNA from tricistronic rRNA transcript (SSU-rRNA, 5.8S rRNA, LSU-rRNA)"/>
    <property type="evidence" value="ECO:0007669"/>
    <property type="project" value="TreeGrafter"/>
</dbReference>
<evidence type="ECO:0000256" key="3">
    <source>
        <dbReference type="ARBA" id="ARBA00022552"/>
    </source>
</evidence>
<keyword evidence="2 8" id="KW-0690">Ribosome biogenesis</keyword>
<dbReference type="InterPro" id="IPR015507">
    <property type="entry name" value="rRNA-MeTfrase_E"/>
</dbReference>
<evidence type="ECO:0000256" key="1">
    <source>
        <dbReference type="ARBA" id="ARBA00004604"/>
    </source>
</evidence>
<dbReference type="GO" id="GO:0016435">
    <property type="term" value="F:rRNA (guanine) methyltransferase activity"/>
    <property type="evidence" value="ECO:0007669"/>
    <property type="project" value="TreeGrafter"/>
</dbReference>
<feature type="domain" description="DUF3381" evidence="12">
    <location>
        <begin position="234"/>
        <end position="381"/>
    </location>
</feature>
<evidence type="ECO:0000259" key="10">
    <source>
        <dbReference type="Pfam" id="PF01728"/>
    </source>
</evidence>
<comment type="catalytic activity">
    <reaction evidence="8">
        <text>a ribonucleotide in rRNA + S-adenosyl-L-methionine = a 2'-O-methylribonucleotide in rRNA + S-adenosyl-L-homocysteine + H(+)</text>
        <dbReference type="Rhea" id="RHEA:48628"/>
        <dbReference type="Rhea" id="RHEA-COMP:12164"/>
        <dbReference type="Rhea" id="RHEA-COMP:12165"/>
        <dbReference type="ChEBI" id="CHEBI:15378"/>
        <dbReference type="ChEBI" id="CHEBI:57856"/>
        <dbReference type="ChEBI" id="CHEBI:59789"/>
        <dbReference type="ChEBI" id="CHEBI:90675"/>
        <dbReference type="ChEBI" id="CHEBI:90676"/>
    </reaction>
</comment>
<dbReference type="InterPro" id="IPR024576">
    <property type="entry name" value="rRNA_MeTfrase_Spb1_DUF3381"/>
</dbReference>
<evidence type="ECO:0000259" key="12">
    <source>
        <dbReference type="Pfam" id="PF11861"/>
    </source>
</evidence>
<comment type="function">
    <text evidence="8">Probable methyltransferase involved in the maturation of rRNA and in the biogenesis of ribosomal subunits.</text>
</comment>
<evidence type="ECO:0000256" key="6">
    <source>
        <dbReference type="ARBA" id="ARBA00022691"/>
    </source>
</evidence>